<dbReference type="InterPro" id="IPR052935">
    <property type="entry name" value="Mg2+_PAP"/>
</dbReference>
<dbReference type="GO" id="GO:0008195">
    <property type="term" value="F:phosphatidate phosphatase activity"/>
    <property type="evidence" value="ECO:0007669"/>
    <property type="project" value="InterPro"/>
</dbReference>
<dbReference type="PANTHER" id="PTHR28208:SF3">
    <property type="entry name" value="PHOSPHATIDATE PHOSPHATASE APP1"/>
    <property type="match status" value="1"/>
</dbReference>
<dbReference type="InterPro" id="IPR019236">
    <property type="entry name" value="APP1_cat"/>
</dbReference>
<dbReference type="Pfam" id="PF09949">
    <property type="entry name" value="APP1_cat"/>
    <property type="match status" value="1"/>
</dbReference>
<dbReference type="OrthoDB" id="9789875at2"/>
<evidence type="ECO:0000313" key="2">
    <source>
        <dbReference type="EMBL" id="AWX46140.1"/>
    </source>
</evidence>
<name>A0A2Z4LWP5_9FLAO</name>
<proteinExistence type="predicted"/>
<reference evidence="2 3" key="1">
    <citation type="submission" date="2018-06" db="EMBL/GenBank/DDBJ databases">
        <title>Spongiibacterium sp. HME9304 Genome sequencing and assembly.</title>
        <authorList>
            <person name="Kang H."/>
            <person name="Kim H."/>
            <person name="Joh K."/>
        </authorList>
    </citation>
    <scope>NUCLEOTIDE SEQUENCE [LARGE SCALE GENOMIC DNA]</scope>
    <source>
        <strain evidence="2 3">HME9304</strain>
    </source>
</reference>
<keyword evidence="3" id="KW-1185">Reference proteome</keyword>
<protein>
    <recommendedName>
        <fullName evidence="1">Phosphatidate phosphatase APP1 catalytic domain-containing protein</fullName>
    </recommendedName>
</protein>
<dbReference type="KEGG" id="spon:HME9304_03172"/>
<dbReference type="PANTHER" id="PTHR28208">
    <property type="entry name" value="PHOSPHATIDATE PHOSPHATASE APP1"/>
    <property type="match status" value="1"/>
</dbReference>
<dbReference type="AlphaFoldDB" id="A0A2Z4LWP5"/>
<evidence type="ECO:0000313" key="3">
    <source>
        <dbReference type="Proteomes" id="UP000248536"/>
    </source>
</evidence>
<dbReference type="Proteomes" id="UP000248536">
    <property type="component" value="Chromosome"/>
</dbReference>
<feature type="domain" description="Phosphatidate phosphatase APP1 catalytic" evidence="1">
    <location>
        <begin position="136"/>
        <end position="292"/>
    </location>
</feature>
<accession>A0A2Z4LWP5</accession>
<organism evidence="2 3">
    <name type="scientific">Flagellimonas maritima</name>
    <dbReference type="NCBI Taxonomy" id="1383885"/>
    <lineage>
        <taxon>Bacteria</taxon>
        <taxon>Pseudomonadati</taxon>
        <taxon>Bacteroidota</taxon>
        <taxon>Flavobacteriia</taxon>
        <taxon>Flavobacteriales</taxon>
        <taxon>Flavobacteriaceae</taxon>
        <taxon>Flagellimonas</taxon>
    </lineage>
</organism>
<evidence type="ECO:0000259" key="1">
    <source>
        <dbReference type="Pfam" id="PF09949"/>
    </source>
</evidence>
<dbReference type="RefSeq" id="WP_112379454.1">
    <property type="nucleotide sequence ID" value="NZ_CP030104.1"/>
</dbReference>
<gene>
    <name evidence="2" type="ORF">HME9304_03172</name>
</gene>
<dbReference type="EMBL" id="CP030104">
    <property type="protein sequence ID" value="AWX46140.1"/>
    <property type="molecule type" value="Genomic_DNA"/>
</dbReference>
<sequence length="335" mass="38747">MFRYISRLIDDPDPVIIMPYGGYATNDKIHAQARVLEDEGLDEHSSDSISGNLFRSFKRFETDEKENVKVYVTWEGGQETLVSDNEGYIYLNKAHGMSLNHERTLWIPITYKLNKNGMELFSITHPVMKPSQTCEFGVISDMDETVLHTGLDSILKWKVLVNTLGKHSDKRLPLEGAQELYTLLHGGSTGYRENPFFYLSNSPWNLYDYLIAFLEKNNFPRGTLLLRDIGLENKKRTSFLEGNKFIKIKHILESYPKMNFILIGDAEDLDPQIYSEIAKLFPNRILSIYIRNVRNRSKTKNLTQYIKDTKHVEMLQVDNTEAILEHAKLKGFIID</sequence>